<comment type="caution">
    <text evidence="1">The sequence shown here is derived from an EMBL/GenBank/DDBJ whole genome shotgun (WGS) entry which is preliminary data.</text>
</comment>
<protein>
    <submittedName>
        <fullName evidence="1">Uncharacterized protein</fullName>
    </submittedName>
</protein>
<sequence length="216" mass="24705">MGHDSSLDGWTHFELFTESASSPKYIARPFCERQRHQSSSCNTPFYSRISSQLLTYRIIVTFGMPPRANGSMDNNCWEIVLHYRGGSSTLRFWDYGGSARVQFQGCEEGRNDALELVNYLTGLDCWYHCGMQAGTEAFEPADSVAEYSHHPKSKAMDEMSKVTPSLETLSSKACRKQLLNAKFRPSDFASLESRLIELVFIRMRKEINRLQTMEKE</sequence>
<organism evidence="1 2">
    <name type="scientific">Patellaria atrata CBS 101060</name>
    <dbReference type="NCBI Taxonomy" id="1346257"/>
    <lineage>
        <taxon>Eukaryota</taxon>
        <taxon>Fungi</taxon>
        <taxon>Dikarya</taxon>
        <taxon>Ascomycota</taxon>
        <taxon>Pezizomycotina</taxon>
        <taxon>Dothideomycetes</taxon>
        <taxon>Dothideomycetes incertae sedis</taxon>
        <taxon>Patellariales</taxon>
        <taxon>Patellariaceae</taxon>
        <taxon>Patellaria</taxon>
    </lineage>
</organism>
<accession>A0A9P4SKP5</accession>
<keyword evidence="2" id="KW-1185">Reference proteome</keyword>
<reference evidence="1" key="1">
    <citation type="journal article" date="2020" name="Stud. Mycol.">
        <title>101 Dothideomycetes genomes: a test case for predicting lifestyles and emergence of pathogens.</title>
        <authorList>
            <person name="Haridas S."/>
            <person name="Albert R."/>
            <person name="Binder M."/>
            <person name="Bloem J."/>
            <person name="Labutti K."/>
            <person name="Salamov A."/>
            <person name="Andreopoulos B."/>
            <person name="Baker S."/>
            <person name="Barry K."/>
            <person name="Bills G."/>
            <person name="Bluhm B."/>
            <person name="Cannon C."/>
            <person name="Castanera R."/>
            <person name="Culley D."/>
            <person name="Daum C."/>
            <person name="Ezra D."/>
            <person name="Gonzalez J."/>
            <person name="Henrissat B."/>
            <person name="Kuo A."/>
            <person name="Liang C."/>
            <person name="Lipzen A."/>
            <person name="Lutzoni F."/>
            <person name="Magnuson J."/>
            <person name="Mondo S."/>
            <person name="Nolan M."/>
            <person name="Ohm R."/>
            <person name="Pangilinan J."/>
            <person name="Park H.-J."/>
            <person name="Ramirez L."/>
            <person name="Alfaro M."/>
            <person name="Sun H."/>
            <person name="Tritt A."/>
            <person name="Yoshinaga Y."/>
            <person name="Zwiers L.-H."/>
            <person name="Turgeon B."/>
            <person name="Goodwin S."/>
            <person name="Spatafora J."/>
            <person name="Crous P."/>
            <person name="Grigoriev I."/>
        </authorList>
    </citation>
    <scope>NUCLEOTIDE SEQUENCE</scope>
    <source>
        <strain evidence="1">CBS 101060</strain>
    </source>
</reference>
<dbReference type="AlphaFoldDB" id="A0A9P4SKP5"/>
<dbReference type="OrthoDB" id="5102735at2759"/>
<dbReference type="Proteomes" id="UP000799429">
    <property type="component" value="Unassembled WGS sequence"/>
</dbReference>
<dbReference type="EMBL" id="MU006089">
    <property type="protein sequence ID" value="KAF2843363.1"/>
    <property type="molecule type" value="Genomic_DNA"/>
</dbReference>
<proteinExistence type="predicted"/>
<evidence type="ECO:0000313" key="1">
    <source>
        <dbReference type="EMBL" id="KAF2843363.1"/>
    </source>
</evidence>
<name>A0A9P4SKP5_9PEZI</name>
<evidence type="ECO:0000313" key="2">
    <source>
        <dbReference type="Proteomes" id="UP000799429"/>
    </source>
</evidence>
<gene>
    <name evidence="1" type="ORF">M501DRAFT_1012718</name>
</gene>